<gene>
    <name evidence="4" type="ORF">UR47_C0006G0022</name>
</gene>
<feature type="domain" description="Fibronectin type-III" evidence="3">
    <location>
        <begin position="146"/>
        <end position="239"/>
    </location>
</feature>
<dbReference type="EMBL" id="LBPI01000006">
    <property type="protein sequence ID" value="KKP55029.1"/>
    <property type="molecule type" value="Genomic_DNA"/>
</dbReference>
<dbReference type="InterPro" id="IPR036116">
    <property type="entry name" value="FN3_sf"/>
</dbReference>
<evidence type="ECO:0000256" key="1">
    <source>
        <dbReference type="SAM" id="Phobius"/>
    </source>
</evidence>
<dbReference type="Gene3D" id="2.60.40.1120">
    <property type="entry name" value="Carboxypeptidase-like, regulatory domain"/>
    <property type="match status" value="2"/>
</dbReference>
<dbReference type="InterPro" id="IPR003961">
    <property type="entry name" value="FN3_dom"/>
</dbReference>
<dbReference type="Gene3D" id="2.60.40.10">
    <property type="entry name" value="Immunoglobulins"/>
    <property type="match status" value="1"/>
</dbReference>
<dbReference type="SUPFAM" id="SSF49464">
    <property type="entry name" value="Carboxypeptidase regulatory domain-like"/>
    <property type="match status" value="2"/>
</dbReference>
<keyword evidence="1" id="KW-0472">Membrane</keyword>
<feature type="transmembrane region" description="Helical" evidence="1">
    <location>
        <begin position="577"/>
        <end position="595"/>
    </location>
</feature>
<dbReference type="Proteomes" id="UP000034488">
    <property type="component" value="Unassembled WGS sequence"/>
</dbReference>
<feature type="transmembrane region" description="Helical" evidence="1">
    <location>
        <begin position="401"/>
        <end position="424"/>
    </location>
</feature>
<dbReference type="PROSITE" id="PS50853">
    <property type="entry name" value="FN3"/>
    <property type="match status" value="1"/>
</dbReference>
<evidence type="ECO:0000259" key="3">
    <source>
        <dbReference type="PROSITE" id="PS50853"/>
    </source>
</evidence>
<dbReference type="AlphaFoldDB" id="A0A0G0AE09"/>
<sequence length="693" mass="77483">MKIKTAIFTIFCLFLFSVSNAYAQIESHPVIPEQIDDVVVNALINVDLYSTLDLNPVTVEIFQPSTVTVRILSPSGVGIPGRQIIIVNSGLHITQPTEVTDLTGRTTGSVYSTGVTTYTVCARDITFGYTIYIQNCKTLYVVPVAVPTFLPEPAYTKGTTNTLIWGSLGAGYSYNVEISESADFSTVLGKSGWISNTSHQFTSLENGKMYFYRVKARNAYGGVSAWSSTVFSVQDSEPPKIEIVSIGDIGNNDTVEWDSNFSVQMIFKVTDNLQLSRADFLCINSQGNTYTCSTDYRLEGDNLIVNVLLRDLQRISNIYLREEYEFCVEASDAANNITRLCNIKLNIPKGEVPVTKPPIVNQIEQGLEDVTVILDNTVGQIDTEDLETITTTTSIVTTTTAIAIAIGSLWNIPYLLLQFILNLLSWLGFRAGAKPLGYVYDAITKDPIPQAVVRIFDEDGKMVWSDVTNGKGYFSARLDAGKYRITVRASKYEFPSNIIFGKDDYPLENVYHGEFIKVGDSTDLNISIPLDPLEVAEYRVVAERVWSRLKGILNIAQVVFFVVGLILAIYMYYKNPYWLTIIVLLLYIPSFFLVLRNIFAKRTKYGVVRDTEGNVVPGIAVILKEAEFDKLVAKRVTDKRGRYRILASEGRYYLQVLETGYKVESIEGDSEILVEKDEEWVINDITVSKIEKK</sequence>
<keyword evidence="1" id="KW-1133">Transmembrane helix</keyword>
<name>A0A0G0AE09_9BACT</name>
<evidence type="ECO:0000313" key="4">
    <source>
        <dbReference type="EMBL" id="KKP55029.1"/>
    </source>
</evidence>
<feature type="transmembrane region" description="Helical" evidence="1">
    <location>
        <begin position="552"/>
        <end position="571"/>
    </location>
</feature>
<dbReference type="Pfam" id="PF13620">
    <property type="entry name" value="CarboxypepD_reg"/>
    <property type="match status" value="1"/>
</dbReference>
<keyword evidence="1" id="KW-0812">Transmembrane</keyword>
<dbReference type="InterPro" id="IPR013783">
    <property type="entry name" value="Ig-like_fold"/>
</dbReference>
<accession>A0A0G0AE09</accession>
<comment type="caution">
    <text evidence="4">The sequence shown here is derived from an EMBL/GenBank/DDBJ whole genome shotgun (WGS) entry which is preliminary data.</text>
</comment>
<feature type="chain" id="PRO_5002531074" description="Fibronectin type-III domain-containing protein" evidence="2">
    <location>
        <begin position="24"/>
        <end position="693"/>
    </location>
</feature>
<feature type="signal peptide" evidence="2">
    <location>
        <begin position="1"/>
        <end position="23"/>
    </location>
</feature>
<protein>
    <recommendedName>
        <fullName evidence="3">Fibronectin type-III domain-containing protein</fullName>
    </recommendedName>
</protein>
<proteinExistence type="predicted"/>
<keyword evidence="2" id="KW-0732">Signal</keyword>
<reference evidence="4 5" key="1">
    <citation type="journal article" date="2015" name="Nature">
        <title>rRNA introns, odd ribosomes, and small enigmatic genomes across a large radiation of phyla.</title>
        <authorList>
            <person name="Brown C.T."/>
            <person name="Hug L.A."/>
            <person name="Thomas B.C."/>
            <person name="Sharon I."/>
            <person name="Castelle C.J."/>
            <person name="Singh A."/>
            <person name="Wilkins M.J."/>
            <person name="Williams K.H."/>
            <person name="Banfield J.F."/>
        </authorList>
    </citation>
    <scope>NUCLEOTIDE SEQUENCE [LARGE SCALE GENOMIC DNA]</scope>
</reference>
<dbReference type="SUPFAM" id="SSF49265">
    <property type="entry name" value="Fibronectin type III"/>
    <property type="match status" value="1"/>
</dbReference>
<dbReference type="CDD" id="cd00063">
    <property type="entry name" value="FN3"/>
    <property type="match status" value="1"/>
</dbReference>
<evidence type="ECO:0000256" key="2">
    <source>
        <dbReference type="SAM" id="SignalP"/>
    </source>
</evidence>
<evidence type="ECO:0000313" key="5">
    <source>
        <dbReference type="Proteomes" id="UP000034488"/>
    </source>
</evidence>
<organism evidence="4 5">
    <name type="scientific">candidate division WS6 bacterium GW2011_GWB1_33_6</name>
    <dbReference type="NCBI Taxonomy" id="1619088"/>
    <lineage>
        <taxon>Bacteria</taxon>
        <taxon>Candidatus Dojkabacteria</taxon>
    </lineage>
</organism>
<dbReference type="InterPro" id="IPR008969">
    <property type="entry name" value="CarboxyPept-like_regulatory"/>
</dbReference>